<protein>
    <submittedName>
        <fullName evidence="1">Uncharacterized protein</fullName>
    </submittedName>
</protein>
<proteinExistence type="predicted"/>
<organism evidence="1 2">
    <name type="scientific">Artomyces pyxidatus</name>
    <dbReference type="NCBI Taxonomy" id="48021"/>
    <lineage>
        <taxon>Eukaryota</taxon>
        <taxon>Fungi</taxon>
        <taxon>Dikarya</taxon>
        <taxon>Basidiomycota</taxon>
        <taxon>Agaricomycotina</taxon>
        <taxon>Agaricomycetes</taxon>
        <taxon>Russulales</taxon>
        <taxon>Auriscalpiaceae</taxon>
        <taxon>Artomyces</taxon>
    </lineage>
</organism>
<reference evidence="1" key="1">
    <citation type="submission" date="2021-03" db="EMBL/GenBank/DDBJ databases">
        <authorList>
            <consortium name="DOE Joint Genome Institute"/>
            <person name="Ahrendt S."/>
            <person name="Looney B.P."/>
            <person name="Miyauchi S."/>
            <person name="Morin E."/>
            <person name="Drula E."/>
            <person name="Courty P.E."/>
            <person name="Chicoki N."/>
            <person name="Fauchery L."/>
            <person name="Kohler A."/>
            <person name="Kuo A."/>
            <person name="Labutti K."/>
            <person name="Pangilinan J."/>
            <person name="Lipzen A."/>
            <person name="Riley R."/>
            <person name="Andreopoulos W."/>
            <person name="He G."/>
            <person name="Johnson J."/>
            <person name="Barry K.W."/>
            <person name="Grigoriev I.V."/>
            <person name="Nagy L."/>
            <person name="Hibbett D."/>
            <person name="Henrissat B."/>
            <person name="Matheny P.B."/>
            <person name="Labbe J."/>
            <person name="Martin F."/>
        </authorList>
    </citation>
    <scope>NUCLEOTIDE SEQUENCE</scope>
    <source>
        <strain evidence="1">HHB10654</strain>
    </source>
</reference>
<evidence type="ECO:0000313" key="2">
    <source>
        <dbReference type="Proteomes" id="UP000814140"/>
    </source>
</evidence>
<evidence type="ECO:0000313" key="1">
    <source>
        <dbReference type="EMBL" id="KAI0058815.1"/>
    </source>
</evidence>
<name>A0ACB8SS86_9AGAM</name>
<keyword evidence="2" id="KW-1185">Reference proteome</keyword>
<dbReference type="Proteomes" id="UP000814140">
    <property type="component" value="Unassembled WGS sequence"/>
</dbReference>
<comment type="caution">
    <text evidence="1">The sequence shown here is derived from an EMBL/GenBank/DDBJ whole genome shotgun (WGS) entry which is preliminary data.</text>
</comment>
<sequence length="178" mass="19910">MASNSLECPICLDALKNPVATPCGHLSCETCLKSHVRSSPDPIHANCPTCRATFPIVSPDLSLVPKKYHMFISPSVRRVYVDPTNEEGAETIENLSEKVALLEARVSSLQREKRVLIERCENAFHASRKHQEGEKAARLVAEEAKKEMRAAHKKYDAMKEKYQGVKTQCVLVSFCRLS</sequence>
<gene>
    <name evidence="1" type="ORF">BV25DRAFT_1810010</name>
</gene>
<reference evidence="1" key="2">
    <citation type="journal article" date="2022" name="New Phytol.">
        <title>Evolutionary transition to the ectomycorrhizal habit in the genomes of a hyperdiverse lineage of mushroom-forming fungi.</title>
        <authorList>
            <person name="Looney B."/>
            <person name="Miyauchi S."/>
            <person name="Morin E."/>
            <person name="Drula E."/>
            <person name="Courty P.E."/>
            <person name="Kohler A."/>
            <person name="Kuo A."/>
            <person name="LaButti K."/>
            <person name="Pangilinan J."/>
            <person name="Lipzen A."/>
            <person name="Riley R."/>
            <person name="Andreopoulos W."/>
            <person name="He G."/>
            <person name="Johnson J."/>
            <person name="Nolan M."/>
            <person name="Tritt A."/>
            <person name="Barry K.W."/>
            <person name="Grigoriev I.V."/>
            <person name="Nagy L.G."/>
            <person name="Hibbett D."/>
            <person name="Henrissat B."/>
            <person name="Matheny P.B."/>
            <person name="Labbe J."/>
            <person name="Martin F.M."/>
        </authorList>
    </citation>
    <scope>NUCLEOTIDE SEQUENCE</scope>
    <source>
        <strain evidence="1">HHB10654</strain>
    </source>
</reference>
<accession>A0ACB8SS86</accession>
<dbReference type="EMBL" id="MU277231">
    <property type="protein sequence ID" value="KAI0058815.1"/>
    <property type="molecule type" value="Genomic_DNA"/>
</dbReference>